<feature type="compositionally biased region" description="Basic residues" evidence="1">
    <location>
        <begin position="31"/>
        <end position="42"/>
    </location>
</feature>
<dbReference type="Proteomes" id="UP001178461">
    <property type="component" value="Chromosome 4"/>
</dbReference>
<reference evidence="2" key="1">
    <citation type="submission" date="2022-12" db="EMBL/GenBank/DDBJ databases">
        <authorList>
            <person name="Alioto T."/>
            <person name="Alioto T."/>
            <person name="Gomez Garrido J."/>
        </authorList>
    </citation>
    <scope>NUCLEOTIDE SEQUENCE</scope>
</reference>
<protein>
    <submittedName>
        <fullName evidence="2">Uncharacterized protein</fullName>
    </submittedName>
</protein>
<keyword evidence="3" id="KW-1185">Reference proteome</keyword>
<dbReference type="AlphaFoldDB" id="A0AA35K947"/>
<dbReference type="EMBL" id="OX395129">
    <property type="protein sequence ID" value="CAI5773054.1"/>
    <property type="molecule type" value="Genomic_DNA"/>
</dbReference>
<accession>A0AA35K947</accession>
<evidence type="ECO:0000313" key="2">
    <source>
        <dbReference type="EMBL" id="CAI5773054.1"/>
    </source>
</evidence>
<feature type="region of interest" description="Disordered" evidence="1">
    <location>
        <begin position="1"/>
        <end position="43"/>
    </location>
</feature>
<evidence type="ECO:0000256" key="1">
    <source>
        <dbReference type="SAM" id="MobiDB-lite"/>
    </source>
</evidence>
<name>A0AA35K947_9SAUR</name>
<gene>
    <name evidence="2" type="ORF">PODLI_1B008448</name>
</gene>
<proteinExistence type="predicted"/>
<sequence>MEEALLPSQRKMGQREQLAPEKLGHQQPPAGRRRAREKRRGVHPTGRIVRYWKTLAMKYL</sequence>
<organism evidence="2 3">
    <name type="scientific">Podarcis lilfordi</name>
    <name type="common">Lilford's wall lizard</name>
    <dbReference type="NCBI Taxonomy" id="74358"/>
    <lineage>
        <taxon>Eukaryota</taxon>
        <taxon>Metazoa</taxon>
        <taxon>Chordata</taxon>
        <taxon>Craniata</taxon>
        <taxon>Vertebrata</taxon>
        <taxon>Euteleostomi</taxon>
        <taxon>Lepidosauria</taxon>
        <taxon>Squamata</taxon>
        <taxon>Bifurcata</taxon>
        <taxon>Unidentata</taxon>
        <taxon>Episquamata</taxon>
        <taxon>Laterata</taxon>
        <taxon>Lacertibaenia</taxon>
        <taxon>Lacertidae</taxon>
        <taxon>Podarcis</taxon>
    </lineage>
</organism>
<evidence type="ECO:0000313" key="3">
    <source>
        <dbReference type="Proteomes" id="UP001178461"/>
    </source>
</evidence>